<sequence>MYQVKVTYGKRKYTEVKYLHLSSYGNSTDEQYVVNLYIQEIILKRIPSLNPQNSTSGSLLSNSSFILHHNSIDYNKYLSSQTHTFSSDKPLLPATVDNHLSLSGRTQTFQK</sequence>
<reference evidence="1" key="1">
    <citation type="submission" date="2021-02" db="EMBL/GenBank/DDBJ databases">
        <authorList>
            <person name="Nowell W R."/>
        </authorList>
    </citation>
    <scope>NUCLEOTIDE SEQUENCE</scope>
</reference>
<comment type="caution">
    <text evidence="1">The sequence shown here is derived from an EMBL/GenBank/DDBJ whole genome shotgun (WGS) entry which is preliminary data.</text>
</comment>
<gene>
    <name evidence="1" type="ORF">WKI299_LOCUS2799</name>
</gene>
<organism evidence="1 2">
    <name type="scientific">Rotaria magnacalcarata</name>
    <dbReference type="NCBI Taxonomy" id="392030"/>
    <lineage>
        <taxon>Eukaryota</taxon>
        <taxon>Metazoa</taxon>
        <taxon>Spiralia</taxon>
        <taxon>Gnathifera</taxon>
        <taxon>Rotifera</taxon>
        <taxon>Eurotatoria</taxon>
        <taxon>Bdelloidea</taxon>
        <taxon>Philodinida</taxon>
        <taxon>Philodinidae</taxon>
        <taxon>Rotaria</taxon>
    </lineage>
</organism>
<dbReference type="AlphaFoldDB" id="A0A816MBT2"/>
<protein>
    <submittedName>
        <fullName evidence="1">Uncharacterized protein</fullName>
    </submittedName>
</protein>
<evidence type="ECO:0000313" key="1">
    <source>
        <dbReference type="EMBL" id="CAF1960163.1"/>
    </source>
</evidence>
<dbReference type="EMBL" id="CAJNRF010000420">
    <property type="protein sequence ID" value="CAF1960163.1"/>
    <property type="molecule type" value="Genomic_DNA"/>
</dbReference>
<evidence type="ECO:0000313" key="2">
    <source>
        <dbReference type="Proteomes" id="UP000663856"/>
    </source>
</evidence>
<dbReference type="Proteomes" id="UP000663856">
    <property type="component" value="Unassembled WGS sequence"/>
</dbReference>
<accession>A0A816MBT2</accession>
<name>A0A816MBT2_9BILA</name>
<proteinExistence type="predicted"/>